<protein>
    <submittedName>
        <fullName evidence="1">Uncharacterized protein</fullName>
    </submittedName>
</protein>
<dbReference type="PANTHER" id="PTHR37162">
    <property type="entry name" value="HAT FAMILY DIMERISATION DOMAINCONTAINING PROTEIN-RELATED"/>
    <property type="match status" value="1"/>
</dbReference>
<keyword evidence="2" id="KW-1185">Reference proteome</keyword>
<organism evidence="1 2">
    <name type="scientific">Dryococelus australis</name>
    <dbReference type="NCBI Taxonomy" id="614101"/>
    <lineage>
        <taxon>Eukaryota</taxon>
        <taxon>Metazoa</taxon>
        <taxon>Ecdysozoa</taxon>
        <taxon>Arthropoda</taxon>
        <taxon>Hexapoda</taxon>
        <taxon>Insecta</taxon>
        <taxon>Pterygota</taxon>
        <taxon>Neoptera</taxon>
        <taxon>Polyneoptera</taxon>
        <taxon>Phasmatodea</taxon>
        <taxon>Verophasmatodea</taxon>
        <taxon>Anareolatae</taxon>
        <taxon>Phasmatidae</taxon>
        <taxon>Eurycanthinae</taxon>
        <taxon>Dryococelus</taxon>
    </lineage>
</organism>
<dbReference type="EMBL" id="JARBHB010000001">
    <property type="protein sequence ID" value="KAJ8894941.1"/>
    <property type="molecule type" value="Genomic_DNA"/>
</dbReference>
<dbReference type="Proteomes" id="UP001159363">
    <property type="component" value="Chromosome 1"/>
</dbReference>
<gene>
    <name evidence="1" type="ORF">PR048_000248</name>
</gene>
<comment type="caution">
    <text evidence="1">The sequence shown here is derived from an EMBL/GenBank/DDBJ whole genome shotgun (WGS) entry which is preliminary data.</text>
</comment>
<reference evidence="1 2" key="1">
    <citation type="submission" date="2023-02" db="EMBL/GenBank/DDBJ databases">
        <title>LHISI_Scaffold_Assembly.</title>
        <authorList>
            <person name="Stuart O.P."/>
            <person name="Cleave R."/>
            <person name="Magrath M.J.L."/>
            <person name="Mikheyev A.S."/>
        </authorList>
    </citation>
    <scope>NUCLEOTIDE SEQUENCE [LARGE SCALE GENOMIC DNA]</scope>
    <source>
        <strain evidence="1">Daus_M_001</strain>
        <tissue evidence="1">Leg muscle</tissue>
    </source>
</reference>
<evidence type="ECO:0000313" key="1">
    <source>
        <dbReference type="EMBL" id="KAJ8894941.1"/>
    </source>
</evidence>
<proteinExistence type="predicted"/>
<name>A0ABQ9IE54_9NEOP</name>
<evidence type="ECO:0000313" key="2">
    <source>
        <dbReference type="Proteomes" id="UP001159363"/>
    </source>
</evidence>
<sequence>MALGKPTVKYFSVYKKTFCEGFPCILSSRKGEHFTFCALCRSDFSILHAWKGDVKHTLYVQWIESNKKLDVFRNTNHKKDSVTNAECLFICADHSSSLFRMFSYSEIAQKYGCARTNTCAIMTEIANSEEQKLVSTLYQGNVFSLTIDGSNDSDA</sequence>
<dbReference type="PANTHER" id="PTHR37162:SF10">
    <property type="entry name" value="DUF4371 DOMAIN-CONTAINING PROTEIN"/>
    <property type="match status" value="1"/>
</dbReference>
<accession>A0ABQ9IE54</accession>